<feature type="compositionally biased region" description="Pro residues" evidence="4">
    <location>
        <begin position="150"/>
        <end position="162"/>
    </location>
</feature>
<keyword evidence="1 6" id="KW-0346">Stress response</keyword>
<dbReference type="PROSITE" id="PS01031">
    <property type="entry name" value="SHSP"/>
    <property type="match status" value="1"/>
</dbReference>
<reference evidence="6 7" key="1">
    <citation type="submission" date="2018-05" db="EMBL/GenBank/DDBJ databases">
        <title>Whole genome sequencing for identification of molecular markers to develop diagnostic detection tools for the regulated plant pathogen Lachnellula willkommii.</title>
        <authorList>
            <person name="Giroux E."/>
            <person name="Bilodeau G."/>
        </authorList>
    </citation>
    <scope>NUCLEOTIDE SEQUENCE [LARGE SCALE GENOMIC DNA]</scope>
    <source>
        <strain evidence="6 7">CBS 203.66</strain>
    </source>
</reference>
<accession>A0A8T9BCP1</accession>
<feature type="region of interest" description="Disordered" evidence="4">
    <location>
        <begin position="194"/>
        <end position="215"/>
    </location>
</feature>
<dbReference type="SUPFAM" id="SSF49764">
    <property type="entry name" value="HSP20-like chaperones"/>
    <property type="match status" value="1"/>
</dbReference>
<comment type="caution">
    <text evidence="6">The sequence shown here is derived from an EMBL/GenBank/DDBJ whole genome shotgun (WGS) entry which is preliminary data.</text>
</comment>
<name>A0A8T9BCP1_9HELO</name>
<dbReference type="CDD" id="cd06464">
    <property type="entry name" value="ACD_sHsps-like"/>
    <property type="match status" value="1"/>
</dbReference>
<evidence type="ECO:0000259" key="5">
    <source>
        <dbReference type="PROSITE" id="PS01031"/>
    </source>
</evidence>
<feature type="compositionally biased region" description="Pro residues" evidence="4">
    <location>
        <begin position="37"/>
        <end position="50"/>
    </location>
</feature>
<organism evidence="6 7">
    <name type="scientific">Lachnellula arida</name>
    <dbReference type="NCBI Taxonomy" id="1316785"/>
    <lineage>
        <taxon>Eukaryota</taxon>
        <taxon>Fungi</taxon>
        <taxon>Dikarya</taxon>
        <taxon>Ascomycota</taxon>
        <taxon>Pezizomycotina</taxon>
        <taxon>Leotiomycetes</taxon>
        <taxon>Helotiales</taxon>
        <taxon>Lachnaceae</taxon>
        <taxon>Lachnellula</taxon>
    </lineage>
</organism>
<keyword evidence="7" id="KW-1185">Reference proteome</keyword>
<sequence>MAYNNYQQAPFWDFVRSFDHQNGAGVDHPAENFPFFGPPPGQHPYGPPHGPHGAGFPFDGSAWGRGGFGAGPRGRGRRGGRGHRRDGSHERSPHGSRDGSPNPDHHEHDHHDHEEHGHHGHHGPRGPGRGRGGHRGGWGGWGPPRGGHRGPPPPGPPPPGPPGGFDLSGLFESLSAHPLAQAFRTYAEQAGAGAGAGAQRSGETLVPEDTDNENNFSPPIDVFSTEKQYVLHVALPGAKKEDVGVNWDEDKGVLNIAGVVYRHGDEEFLKTLATSERKVGVFERTVKLPPGSEEKEEIDGDGISAKLEDGVLVVTVPKVEKEWTEVKRVDIN</sequence>
<proteinExistence type="inferred from homology"/>
<dbReference type="Gene3D" id="2.60.40.790">
    <property type="match status" value="1"/>
</dbReference>
<feature type="domain" description="SHSP" evidence="5">
    <location>
        <begin position="211"/>
        <end position="332"/>
    </location>
</feature>
<dbReference type="AlphaFoldDB" id="A0A8T9BCP1"/>
<evidence type="ECO:0000256" key="2">
    <source>
        <dbReference type="PROSITE-ProRule" id="PRU00285"/>
    </source>
</evidence>
<dbReference type="EMBL" id="QGMF01000223">
    <property type="protein sequence ID" value="TVY17784.1"/>
    <property type="molecule type" value="Genomic_DNA"/>
</dbReference>
<dbReference type="OrthoDB" id="5511210at2759"/>
<evidence type="ECO:0000256" key="1">
    <source>
        <dbReference type="ARBA" id="ARBA00023016"/>
    </source>
</evidence>
<feature type="compositionally biased region" description="Basic and acidic residues" evidence="4">
    <location>
        <begin position="85"/>
        <end position="117"/>
    </location>
</feature>
<evidence type="ECO:0000256" key="4">
    <source>
        <dbReference type="SAM" id="MobiDB-lite"/>
    </source>
</evidence>
<feature type="compositionally biased region" description="Basic residues" evidence="4">
    <location>
        <begin position="74"/>
        <end position="84"/>
    </location>
</feature>
<comment type="similarity">
    <text evidence="2 3">Belongs to the small heat shock protein (HSP20) family.</text>
</comment>
<dbReference type="Proteomes" id="UP000469559">
    <property type="component" value="Unassembled WGS sequence"/>
</dbReference>
<dbReference type="PANTHER" id="PTHR11527">
    <property type="entry name" value="HEAT-SHOCK PROTEIN 20 FAMILY MEMBER"/>
    <property type="match status" value="1"/>
</dbReference>
<evidence type="ECO:0000256" key="3">
    <source>
        <dbReference type="RuleBase" id="RU003616"/>
    </source>
</evidence>
<protein>
    <submittedName>
        <fullName evidence="6">Heat shock protein 16</fullName>
    </submittedName>
</protein>
<dbReference type="Pfam" id="PF00011">
    <property type="entry name" value="HSP20"/>
    <property type="match status" value="1"/>
</dbReference>
<evidence type="ECO:0000313" key="6">
    <source>
        <dbReference type="EMBL" id="TVY17784.1"/>
    </source>
</evidence>
<feature type="region of interest" description="Disordered" evidence="4">
    <location>
        <begin position="37"/>
        <end position="170"/>
    </location>
</feature>
<dbReference type="InterPro" id="IPR008978">
    <property type="entry name" value="HSP20-like_chaperone"/>
</dbReference>
<evidence type="ECO:0000313" key="7">
    <source>
        <dbReference type="Proteomes" id="UP000469559"/>
    </source>
</evidence>
<feature type="compositionally biased region" description="Gly residues" evidence="4">
    <location>
        <begin position="63"/>
        <end position="73"/>
    </location>
</feature>
<feature type="compositionally biased region" description="Gly residues" evidence="4">
    <location>
        <begin position="125"/>
        <end position="145"/>
    </location>
</feature>
<dbReference type="InterPro" id="IPR002068">
    <property type="entry name" value="A-crystallin/Hsp20_dom"/>
</dbReference>
<gene>
    <name evidence="6" type="primary">hsp16</name>
    <name evidence="6" type="ORF">LARI1_G003300</name>
</gene>
<dbReference type="InterPro" id="IPR031107">
    <property type="entry name" value="Small_HSP"/>
</dbReference>